<sequence>MMWTQSGQHFLFLLNIAVVRLAPGPF</sequence>
<dbReference type="EMBL" id="GBRH01252211">
    <property type="protein sequence ID" value="JAD45684.1"/>
    <property type="molecule type" value="Transcribed_RNA"/>
</dbReference>
<reference evidence="1" key="1">
    <citation type="submission" date="2014-09" db="EMBL/GenBank/DDBJ databases">
        <authorList>
            <person name="Magalhaes I.L.F."/>
            <person name="Oliveira U."/>
            <person name="Santos F.R."/>
            <person name="Vidigal T.H.D.A."/>
            <person name="Brescovit A.D."/>
            <person name="Santos A.J."/>
        </authorList>
    </citation>
    <scope>NUCLEOTIDE SEQUENCE</scope>
    <source>
        <tissue evidence="1">Shoot tissue taken approximately 20 cm above the soil surface</tissue>
    </source>
</reference>
<evidence type="ECO:0000313" key="1">
    <source>
        <dbReference type="EMBL" id="JAD45684.1"/>
    </source>
</evidence>
<name>A0A0A9A216_ARUDO</name>
<dbReference type="AlphaFoldDB" id="A0A0A9A216"/>
<organism evidence="1">
    <name type="scientific">Arundo donax</name>
    <name type="common">Giant reed</name>
    <name type="synonym">Donax arundinaceus</name>
    <dbReference type="NCBI Taxonomy" id="35708"/>
    <lineage>
        <taxon>Eukaryota</taxon>
        <taxon>Viridiplantae</taxon>
        <taxon>Streptophyta</taxon>
        <taxon>Embryophyta</taxon>
        <taxon>Tracheophyta</taxon>
        <taxon>Spermatophyta</taxon>
        <taxon>Magnoliopsida</taxon>
        <taxon>Liliopsida</taxon>
        <taxon>Poales</taxon>
        <taxon>Poaceae</taxon>
        <taxon>PACMAD clade</taxon>
        <taxon>Arundinoideae</taxon>
        <taxon>Arundineae</taxon>
        <taxon>Arundo</taxon>
    </lineage>
</organism>
<proteinExistence type="predicted"/>
<accession>A0A0A9A216</accession>
<protein>
    <submittedName>
        <fullName evidence="1">Uncharacterized protein</fullName>
    </submittedName>
</protein>
<reference evidence="1" key="2">
    <citation type="journal article" date="2015" name="Data Brief">
        <title>Shoot transcriptome of the giant reed, Arundo donax.</title>
        <authorList>
            <person name="Barrero R.A."/>
            <person name="Guerrero F.D."/>
            <person name="Moolhuijzen P."/>
            <person name="Goolsby J.A."/>
            <person name="Tidwell J."/>
            <person name="Bellgard S.E."/>
            <person name="Bellgard M.I."/>
        </authorList>
    </citation>
    <scope>NUCLEOTIDE SEQUENCE</scope>
    <source>
        <tissue evidence="1">Shoot tissue taken approximately 20 cm above the soil surface</tissue>
    </source>
</reference>